<comment type="caution">
    <text evidence="2">The sequence shown here is derived from an EMBL/GenBank/DDBJ whole genome shotgun (WGS) entry which is preliminary data.</text>
</comment>
<keyword evidence="3" id="KW-1185">Reference proteome</keyword>
<proteinExistence type="predicted"/>
<sequence length="156" mass="16564">MTFGPNGCAALHMYQAFCRGSHSNHSSSLSSAPTPEQTHSLLCPAGNIGIFPCGTVTWRHLCKFQIPKLPRTGPRVQLKCRELRSAHKGIGLGGLKAGILLIVAPVRACRTRTLSSRCACQLVLQREAFVQDERPVSGSSPVSAAPLSSSETAGRG</sequence>
<reference evidence="2 3" key="1">
    <citation type="submission" date="2024-07" db="EMBL/GenBank/DDBJ databases">
        <title>Section-level genome sequencing and comparative genomics of Aspergillus sections Usti and Cavernicolus.</title>
        <authorList>
            <consortium name="Lawrence Berkeley National Laboratory"/>
            <person name="Nybo J.L."/>
            <person name="Vesth T.C."/>
            <person name="Theobald S."/>
            <person name="Frisvad J.C."/>
            <person name="Larsen T.O."/>
            <person name="Kjaerboelling I."/>
            <person name="Rothschild-Mancinelli K."/>
            <person name="Lyhne E.K."/>
            <person name="Kogle M.E."/>
            <person name="Barry K."/>
            <person name="Clum A."/>
            <person name="Na H."/>
            <person name="Ledsgaard L."/>
            <person name="Lin J."/>
            <person name="Lipzen A."/>
            <person name="Kuo A."/>
            <person name="Riley R."/>
            <person name="Mondo S."/>
            <person name="Labutti K."/>
            <person name="Haridas S."/>
            <person name="Pangalinan J."/>
            <person name="Salamov A.A."/>
            <person name="Simmons B.A."/>
            <person name="Magnuson J.K."/>
            <person name="Chen J."/>
            <person name="Drula E."/>
            <person name="Henrissat B."/>
            <person name="Wiebenga A."/>
            <person name="Lubbers R.J."/>
            <person name="Gomes A.C."/>
            <person name="Macurrencykelacurrency M.R."/>
            <person name="Stajich J."/>
            <person name="Grigoriev I.V."/>
            <person name="Mortensen U.H."/>
            <person name="De Vries R.P."/>
            <person name="Baker S.E."/>
            <person name="Andersen M.R."/>
        </authorList>
    </citation>
    <scope>NUCLEOTIDE SEQUENCE [LARGE SCALE GENOMIC DNA]</scope>
    <source>
        <strain evidence="2 3">CBS 449.75</strain>
    </source>
</reference>
<dbReference type="RefSeq" id="XP_070888878.1">
    <property type="nucleotide sequence ID" value="XM_071028513.1"/>
</dbReference>
<evidence type="ECO:0000313" key="3">
    <source>
        <dbReference type="Proteomes" id="UP001610432"/>
    </source>
</evidence>
<organism evidence="2 3">
    <name type="scientific">Aspergillus lucknowensis</name>
    <dbReference type="NCBI Taxonomy" id="176173"/>
    <lineage>
        <taxon>Eukaryota</taxon>
        <taxon>Fungi</taxon>
        <taxon>Dikarya</taxon>
        <taxon>Ascomycota</taxon>
        <taxon>Pezizomycotina</taxon>
        <taxon>Eurotiomycetes</taxon>
        <taxon>Eurotiomycetidae</taxon>
        <taxon>Eurotiales</taxon>
        <taxon>Aspergillaceae</taxon>
        <taxon>Aspergillus</taxon>
        <taxon>Aspergillus subgen. Nidulantes</taxon>
    </lineage>
</organism>
<protein>
    <submittedName>
        <fullName evidence="2">Uncharacterized protein</fullName>
    </submittedName>
</protein>
<evidence type="ECO:0000256" key="1">
    <source>
        <dbReference type="SAM" id="MobiDB-lite"/>
    </source>
</evidence>
<evidence type="ECO:0000313" key="2">
    <source>
        <dbReference type="EMBL" id="KAL2869899.1"/>
    </source>
</evidence>
<accession>A0ABR4LZF1</accession>
<gene>
    <name evidence="2" type="ORF">BJX67DRAFT_347264</name>
</gene>
<feature type="compositionally biased region" description="Low complexity" evidence="1">
    <location>
        <begin position="136"/>
        <end position="150"/>
    </location>
</feature>
<dbReference type="Proteomes" id="UP001610432">
    <property type="component" value="Unassembled WGS sequence"/>
</dbReference>
<name>A0ABR4LZF1_9EURO</name>
<feature type="region of interest" description="Disordered" evidence="1">
    <location>
        <begin position="133"/>
        <end position="156"/>
    </location>
</feature>
<dbReference type="EMBL" id="JBFXLQ010000008">
    <property type="protein sequence ID" value="KAL2869899.1"/>
    <property type="molecule type" value="Genomic_DNA"/>
</dbReference>
<dbReference type="GeneID" id="98143585"/>